<dbReference type="InterPro" id="IPR013108">
    <property type="entry name" value="Amidohydro_3"/>
</dbReference>
<comment type="caution">
    <text evidence="2">The sequence shown here is derived from an EMBL/GenBank/DDBJ whole genome shotgun (WGS) entry which is preliminary data.</text>
</comment>
<dbReference type="InterPro" id="IPR011059">
    <property type="entry name" value="Metal-dep_hydrolase_composite"/>
</dbReference>
<name>A0A1B9B8D1_9BACI</name>
<organism evidence="2 3">
    <name type="scientific">Pseudobacillus wudalianchiensis</name>
    <dbReference type="NCBI Taxonomy" id="1743143"/>
    <lineage>
        <taxon>Bacteria</taxon>
        <taxon>Bacillati</taxon>
        <taxon>Bacillota</taxon>
        <taxon>Bacilli</taxon>
        <taxon>Bacillales</taxon>
        <taxon>Bacillaceae</taxon>
        <taxon>Pseudobacillus</taxon>
    </lineage>
</organism>
<evidence type="ECO:0000313" key="3">
    <source>
        <dbReference type="Proteomes" id="UP000092578"/>
    </source>
</evidence>
<dbReference type="Proteomes" id="UP000092578">
    <property type="component" value="Unassembled WGS sequence"/>
</dbReference>
<dbReference type="CDD" id="cd01300">
    <property type="entry name" value="YtcJ_like"/>
    <property type="match status" value="1"/>
</dbReference>
<evidence type="ECO:0000313" key="2">
    <source>
        <dbReference type="EMBL" id="OCA92346.1"/>
    </source>
</evidence>
<dbReference type="InterPro" id="IPR032466">
    <property type="entry name" value="Metal_Hydrolase"/>
</dbReference>
<proteinExistence type="predicted"/>
<accession>A0A1B9B8D1</accession>
<dbReference type="GO" id="GO:0016810">
    <property type="term" value="F:hydrolase activity, acting on carbon-nitrogen (but not peptide) bonds"/>
    <property type="evidence" value="ECO:0007669"/>
    <property type="project" value="InterPro"/>
</dbReference>
<feature type="domain" description="Amidohydrolase 3" evidence="1">
    <location>
        <begin position="54"/>
        <end position="546"/>
    </location>
</feature>
<dbReference type="EMBL" id="MAYT01000001">
    <property type="protein sequence ID" value="OCA92346.1"/>
    <property type="molecule type" value="Genomic_DNA"/>
</dbReference>
<sequence>MIKADVLLTNANVLTLDKERRRGGSVAVTNGRISGIWPEAEPPKNEVEVTRHTQIINLKGGTLLPGFIDTHNHLLMYAQFRQQANCSSPLNKNISDIQDRLLQLARKKEKNQWVLGYGYDDTLLEEKRHPTREELDAVVPHQPVFIRHVSAHFAVVNSAALKLAGIDEQITDPPGGHFGRDGAGKLNGVLYELPAMNLVESNIPVPSVENLVSLLGEASKDYLAQGITTNTDAGVGLNIGVEELEAHIQAVAGGQNPMRMQLMIMHHLLRENNVFGGLSAKELDEDIHLRSNGRARLDSAKLFQDGSIQVLTAALREPYYCNSELNGQLIHDQEDFNLEVLDLHKRGYRVTIHGNGDRAIASNLDAFEFALTHHPRVDHRHRIEHVQTATAADLDRMKKLGVAGSFFINHIYYWGDRHEKLFLGPERAARMNPIKDALDRNLLFTVHSDCPVTPISPLFSVWAAVNRITKDGKVLGADQKCSVEDALRSMTIWGAELNFDEHDSGSIEVGKKADFTVLAEDPTKVNPKEIKDIDIVATLIDGCVVYENKMCLL</sequence>
<dbReference type="Gene3D" id="3.20.20.140">
    <property type="entry name" value="Metal-dependent hydrolases"/>
    <property type="match status" value="1"/>
</dbReference>
<gene>
    <name evidence="2" type="ORF">A8F95_01105</name>
</gene>
<dbReference type="Pfam" id="PF07969">
    <property type="entry name" value="Amidohydro_3"/>
    <property type="match status" value="1"/>
</dbReference>
<protein>
    <recommendedName>
        <fullName evidence="1">Amidohydrolase 3 domain-containing protein</fullName>
    </recommendedName>
</protein>
<dbReference type="InterPro" id="IPR033932">
    <property type="entry name" value="YtcJ-like"/>
</dbReference>
<reference evidence="3" key="1">
    <citation type="submission" date="2016-05" db="EMBL/GenBank/DDBJ databases">
        <authorList>
            <person name="Liu B."/>
            <person name="Wang J."/>
            <person name="Zhu Y."/>
            <person name="Liu G."/>
            <person name="Chen Q."/>
            <person name="Chen Z."/>
            <person name="Lan J."/>
            <person name="Che J."/>
            <person name="Ge C."/>
            <person name="Shi H."/>
            <person name="Pan Z."/>
            <person name="Liu X."/>
        </authorList>
    </citation>
    <scope>NUCLEOTIDE SEQUENCE [LARGE SCALE GENOMIC DNA]</scope>
    <source>
        <strain evidence="3">FJAT-27215</strain>
    </source>
</reference>
<dbReference type="PANTHER" id="PTHR22642:SF2">
    <property type="entry name" value="PROTEIN LONG AFTER FAR-RED 3"/>
    <property type="match status" value="1"/>
</dbReference>
<dbReference type="SUPFAM" id="SSF51556">
    <property type="entry name" value="Metallo-dependent hydrolases"/>
    <property type="match status" value="1"/>
</dbReference>
<dbReference type="Gene3D" id="3.10.310.70">
    <property type="match status" value="1"/>
</dbReference>
<evidence type="ECO:0000259" key="1">
    <source>
        <dbReference type="Pfam" id="PF07969"/>
    </source>
</evidence>
<dbReference type="Gene3D" id="2.30.40.10">
    <property type="entry name" value="Urease, subunit C, domain 1"/>
    <property type="match status" value="1"/>
</dbReference>
<dbReference type="RefSeq" id="WP_065408864.1">
    <property type="nucleotide sequence ID" value="NZ_MAYT01000001.1"/>
</dbReference>
<keyword evidence="3" id="KW-1185">Reference proteome</keyword>
<dbReference type="AlphaFoldDB" id="A0A1B9B8D1"/>
<dbReference type="SUPFAM" id="SSF51338">
    <property type="entry name" value="Composite domain of metallo-dependent hydrolases"/>
    <property type="match status" value="1"/>
</dbReference>
<dbReference type="PANTHER" id="PTHR22642">
    <property type="entry name" value="IMIDAZOLONEPROPIONASE"/>
    <property type="match status" value="1"/>
</dbReference>